<dbReference type="CDD" id="cd01448">
    <property type="entry name" value="TST_Repeat_1"/>
    <property type="match status" value="1"/>
</dbReference>
<dbReference type="PANTHER" id="PTHR11364">
    <property type="entry name" value="THIOSULFATE SULFERTANSFERASE"/>
    <property type="match status" value="1"/>
</dbReference>
<dbReference type="EMBL" id="CAJFDH010000002">
    <property type="protein sequence ID" value="CAD5210718.1"/>
    <property type="molecule type" value="Genomic_DNA"/>
</dbReference>
<feature type="domain" description="Rhodanese" evidence="3">
    <location>
        <begin position="205"/>
        <end position="321"/>
    </location>
</feature>
<evidence type="ECO:0000256" key="2">
    <source>
        <dbReference type="ARBA" id="ARBA00022737"/>
    </source>
</evidence>
<dbReference type="InterPro" id="IPR001763">
    <property type="entry name" value="Rhodanese-like_dom"/>
</dbReference>
<dbReference type="SUPFAM" id="SSF52821">
    <property type="entry name" value="Rhodanese/Cell cycle control phosphatase"/>
    <property type="match status" value="2"/>
</dbReference>
<keyword evidence="2" id="KW-0677">Repeat</keyword>
<dbReference type="PROSITE" id="PS50206">
    <property type="entry name" value="RHODANESE_3"/>
    <property type="match status" value="2"/>
</dbReference>
<keyword evidence="1" id="KW-0808">Transferase</keyword>
<dbReference type="PROSITE" id="PS00380">
    <property type="entry name" value="RHODANESE_1"/>
    <property type="match status" value="1"/>
</dbReference>
<gene>
    <name evidence="4" type="ORF">BOKJ2_LOCUS3334</name>
</gene>
<dbReference type="Proteomes" id="UP000614601">
    <property type="component" value="Unassembled WGS sequence"/>
</dbReference>
<dbReference type="InterPro" id="IPR001307">
    <property type="entry name" value="Thiosulphate_STrfase_CS"/>
</dbReference>
<reference evidence="4" key="1">
    <citation type="submission" date="2020-09" db="EMBL/GenBank/DDBJ databases">
        <authorList>
            <person name="Kikuchi T."/>
        </authorList>
    </citation>
    <scope>NUCLEOTIDE SEQUENCE</scope>
    <source>
        <strain evidence="4">SH1</strain>
    </source>
</reference>
<dbReference type="SMART" id="SM00450">
    <property type="entry name" value="RHOD"/>
    <property type="match status" value="2"/>
</dbReference>
<dbReference type="GO" id="GO:0004792">
    <property type="term" value="F:thiosulfate-cyanide sulfurtransferase activity"/>
    <property type="evidence" value="ECO:0007669"/>
    <property type="project" value="InterPro"/>
</dbReference>
<evidence type="ECO:0000313" key="4">
    <source>
        <dbReference type="EMBL" id="CAD5210718.1"/>
    </source>
</evidence>
<feature type="domain" description="Rhodanese" evidence="3">
    <location>
        <begin position="70"/>
        <end position="168"/>
    </location>
</feature>
<dbReference type="Proteomes" id="UP000783686">
    <property type="component" value="Unassembled WGS sequence"/>
</dbReference>
<dbReference type="GO" id="GO:0005739">
    <property type="term" value="C:mitochondrion"/>
    <property type="evidence" value="ECO:0007669"/>
    <property type="project" value="TreeGrafter"/>
</dbReference>
<name>A0A811K5N8_9BILA</name>
<dbReference type="Gene3D" id="3.40.250.10">
    <property type="entry name" value="Rhodanese-like domain"/>
    <property type="match status" value="2"/>
</dbReference>
<dbReference type="InterPro" id="IPR036873">
    <property type="entry name" value="Rhodanese-like_dom_sf"/>
</dbReference>
<evidence type="ECO:0000313" key="5">
    <source>
        <dbReference type="Proteomes" id="UP000614601"/>
    </source>
</evidence>
<evidence type="ECO:0000259" key="3">
    <source>
        <dbReference type="PROSITE" id="PS50206"/>
    </source>
</evidence>
<keyword evidence="5" id="KW-1185">Reference proteome</keyword>
<dbReference type="PANTHER" id="PTHR11364:SF7">
    <property type="entry name" value="THIOSULFATE SULFURTRANSFERASE MPST-1-RELATED"/>
    <property type="match status" value="1"/>
</dbReference>
<dbReference type="Pfam" id="PF00581">
    <property type="entry name" value="Rhodanese"/>
    <property type="match status" value="2"/>
</dbReference>
<protein>
    <recommendedName>
        <fullName evidence="3">Rhodanese domain-containing protein</fullName>
    </recommendedName>
</protein>
<organism evidence="4 5">
    <name type="scientific">Bursaphelenchus okinawaensis</name>
    <dbReference type="NCBI Taxonomy" id="465554"/>
    <lineage>
        <taxon>Eukaryota</taxon>
        <taxon>Metazoa</taxon>
        <taxon>Ecdysozoa</taxon>
        <taxon>Nematoda</taxon>
        <taxon>Chromadorea</taxon>
        <taxon>Rhabditida</taxon>
        <taxon>Tylenchina</taxon>
        <taxon>Tylenchomorpha</taxon>
        <taxon>Aphelenchoidea</taxon>
        <taxon>Aphelenchoididae</taxon>
        <taxon>Bursaphelenchus</taxon>
    </lineage>
</organism>
<dbReference type="EMBL" id="CAJFCW020000002">
    <property type="protein sequence ID" value="CAG9091921.1"/>
    <property type="molecule type" value="Genomic_DNA"/>
</dbReference>
<dbReference type="OrthoDB" id="270167at2759"/>
<dbReference type="AlphaFoldDB" id="A0A811K5N8"/>
<evidence type="ECO:0000256" key="1">
    <source>
        <dbReference type="ARBA" id="ARBA00022679"/>
    </source>
</evidence>
<accession>A0A811K5N8</accession>
<dbReference type="InterPro" id="IPR045078">
    <property type="entry name" value="TST/MPST-like"/>
</dbReference>
<sequence>MASAGDSTDMSLKRIIDVKTLAKVINDKVSGIKILDCTYAVGPKPDYQKFQEQWFGKFERLMERKTQQKAQYLQSHIPGAQHFDIDTGMCPGQFERFSMYDPADFEKYAQLLGIKQGDHLVFYSRGPFGGMLFSSKAYWLFRSYGHEKLSLLDGGFAAWQNSGEETESSSEYPKVERGDWKAKDTVQKYMMTFEEFNKDGGVLDHPDTVNLLDSRIRPQFDGTQDTGLDPMRVNGTRIPHTTNVPALEAINDKGVLRPLEDIKKDLFASENPSKPVITYCNTGMQASVVSVLQDAIFPDHPARMYGGGLTEMAQRAPKRISEGPIHLEPN</sequence>
<comment type="caution">
    <text evidence="4">The sequence shown here is derived from an EMBL/GenBank/DDBJ whole genome shotgun (WGS) entry which is preliminary data.</text>
</comment>
<proteinExistence type="predicted"/>